<gene>
    <name evidence="4" type="ORF">BJ554DRAFT_7025</name>
</gene>
<feature type="domain" description="Abscisic acid G-protein coupled receptor-like" evidence="3">
    <location>
        <begin position="49"/>
        <end position="264"/>
    </location>
</feature>
<dbReference type="InterPro" id="IPR025969">
    <property type="entry name" value="ABA_GPCR_dom"/>
</dbReference>
<dbReference type="PANTHER" id="PTHR15948:SF0">
    <property type="entry name" value="GOLGI PH REGULATOR A-RELATED"/>
    <property type="match status" value="1"/>
</dbReference>
<proteinExistence type="predicted"/>
<dbReference type="EMBL" id="JAEFCI010004554">
    <property type="protein sequence ID" value="KAG5460877.1"/>
    <property type="molecule type" value="Genomic_DNA"/>
</dbReference>
<dbReference type="Proteomes" id="UP000673691">
    <property type="component" value="Unassembled WGS sequence"/>
</dbReference>
<feature type="transmembrane region" description="Helical" evidence="2">
    <location>
        <begin position="60"/>
        <end position="79"/>
    </location>
</feature>
<organism evidence="4 5">
    <name type="scientific">Olpidium bornovanus</name>
    <dbReference type="NCBI Taxonomy" id="278681"/>
    <lineage>
        <taxon>Eukaryota</taxon>
        <taxon>Fungi</taxon>
        <taxon>Fungi incertae sedis</taxon>
        <taxon>Olpidiomycota</taxon>
        <taxon>Olpidiomycotina</taxon>
        <taxon>Olpidiomycetes</taxon>
        <taxon>Olpidiales</taxon>
        <taxon>Olpidiaceae</taxon>
        <taxon>Olpidium</taxon>
    </lineage>
</organism>
<evidence type="ECO:0000256" key="2">
    <source>
        <dbReference type="SAM" id="Phobius"/>
    </source>
</evidence>
<keyword evidence="2" id="KW-0812">Transmembrane</keyword>
<sequence length="265" mass="29727">MFHSVASNIGFGGENLGQLQAEVNALELLGRQLFVDIDELYAEKERLEYAKTWKGKYYNFLGYIFSVYCVYKVIMVSGIPRDSADRGEGRENGARGIAGTAGPFNRAPRSDEDPAPDFFLPVLNREPSPKATVNIVFNRIGKTDPVTYGITLVAVHLNVSLDVHFWSQNLSFLTVGLMVLFSIRGMLIQLMKFFRVLASAVSAANVVLFLAQIMGMYFLSSVVLTRMSLPLEYRSIITEVLGDIEFHFYHRWFDVIFLLSAIASV</sequence>
<feature type="transmembrane region" description="Helical" evidence="2">
    <location>
        <begin position="196"/>
        <end position="219"/>
    </location>
</feature>
<feature type="region of interest" description="Disordered" evidence="1">
    <location>
        <begin position="83"/>
        <end position="110"/>
    </location>
</feature>
<dbReference type="InterPro" id="IPR015672">
    <property type="entry name" value="GPHR/GTG"/>
</dbReference>
<feature type="compositionally biased region" description="Basic and acidic residues" evidence="1">
    <location>
        <begin position="83"/>
        <end position="93"/>
    </location>
</feature>
<feature type="transmembrane region" description="Helical" evidence="2">
    <location>
        <begin position="165"/>
        <end position="184"/>
    </location>
</feature>
<reference evidence="4 5" key="1">
    <citation type="journal article" name="Sci. Rep.">
        <title>Genome-scale phylogenetic analyses confirm Olpidium as the closest living zoosporic fungus to the non-flagellated, terrestrial fungi.</title>
        <authorList>
            <person name="Chang Y."/>
            <person name="Rochon D."/>
            <person name="Sekimoto S."/>
            <person name="Wang Y."/>
            <person name="Chovatia M."/>
            <person name="Sandor L."/>
            <person name="Salamov A."/>
            <person name="Grigoriev I.V."/>
            <person name="Stajich J.E."/>
            <person name="Spatafora J.W."/>
        </authorList>
    </citation>
    <scope>NUCLEOTIDE SEQUENCE [LARGE SCALE GENOMIC DNA]</scope>
    <source>
        <strain evidence="4">S191</strain>
    </source>
</reference>
<keyword evidence="2" id="KW-0472">Membrane</keyword>
<evidence type="ECO:0000256" key="1">
    <source>
        <dbReference type="SAM" id="MobiDB-lite"/>
    </source>
</evidence>
<dbReference type="PANTHER" id="PTHR15948">
    <property type="entry name" value="G-PROTEIN COUPLED RECEPTOR 89-RELATED"/>
    <property type="match status" value="1"/>
</dbReference>
<keyword evidence="5" id="KW-1185">Reference proteome</keyword>
<keyword evidence="4" id="KW-0675">Receptor</keyword>
<keyword evidence="2" id="KW-1133">Transmembrane helix</keyword>
<feature type="non-terminal residue" evidence="4">
    <location>
        <position position="265"/>
    </location>
</feature>
<evidence type="ECO:0000313" key="5">
    <source>
        <dbReference type="Proteomes" id="UP000673691"/>
    </source>
</evidence>
<dbReference type="OrthoDB" id="264392at2759"/>
<dbReference type="AlphaFoldDB" id="A0A8H7ZXB8"/>
<protein>
    <submittedName>
        <fullName evidence="4">Abscisic acid G-protein coupled receptor-domain-containing protein</fullName>
    </submittedName>
</protein>
<evidence type="ECO:0000313" key="4">
    <source>
        <dbReference type="EMBL" id="KAG5460877.1"/>
    </source>
</evidence>
<comment type="caution">
    <text evidence="4">The sequence shown here is derived from an EMBL/GenBank/DDBJ whole genome shotgun (WGS) entry which is preliminary data.</text>
</comment>
<evidence type="ECO:0000259" key="3">
    <source>
        <dbReference type="Pfam" id="PF12430"/>
    </source>
</evidence>
<accession>A0A8H7ZXB8</accession>
<dbReference type="Pfam" id="PF12430">
    <property type="entry name" value="ABA_GPCR"/>
    <property type="match status" value="1"/>
</dbReference>
<name>A0A8H7ZXB8_9FUNG</name>